<gene>
    <name evidence="7" type="ORF">BAUR920_01387</name>
</gene>
<protein>
    <recommendedName>
        <fullName evidence="9">MFS transporter</fullName>
    </recommendedName>
</protein>
<reference evidence="8" key="1">
    <citation type="submission" date="2017-03" db="EMBL/GenBank/DDBJ databases">
        <authorList>
            <person name="Monnet C."/>
        </authorList>
    </citation>
    <scope>NUCLEOTIDE SEQUENCE [LARGE SCALE GENOMIC DNA]</scope>
    <source>
        <strain evidence="8">CNRZ 920</strain>
    </source>
</reference>
<evidence type="ECO:0000256" key="1">
    <source>
        <dbReference type="ARBA" id="ARBA00004651"/>
    </source>
</evidence>
<dbReference type="SUPFAM" id="SSF103473">
    <property type="entry name" value="MFS general substrate transporter"/>
    <property type="match status" value="1"/>
</dbReference>
<evidence type="ECO:0000313" key="8">
    <source>
        <dbReference type="Proteomes" id="UP000234289"/>
    </source>
</evidence>
<dbReference type="PANTHER" id="PTHR23513">
    <property type="entry name" value="INTEGRAL MEMBRANE EFFLUX PROTEIN-RELATED"/>
    <property type="match status" value="1"/>
</dbReference>
<dbReference type="PANTHER" id="PTHR23513:SF6">
    <property type="entry name" value="MAJOR FACILITATOR SUPERFAMILY ASSOCIATED DOMAIN-CONTAINING PROTEIN"/>
    <property type="match status" value="1"/>
</dbReference>
<dbReference type="Proteomes" id="UP000234289">
    <property type="component" value="Unassembled WGS sequence"/>
</dbReference>
<feature type="transmembrane region" description="Helical" evidence="6">
    <location>
        <begin position="89"/>
        <end position="106"/>
    </location>
</feature>
<comment type="subcellular location">
    <subcellularLocation>
        <location evidence="1">Cell membrane</location>
        <topology evidence="1">Multi-pass membrane protein</topology>
    </subcellularLocation>
</comment>
<keyword evidence="5 6" id="KW-0472">Membrane</keyword>
<dbReference type="EMBL" id="FXZG01000006">
    <property type="protein sequence ID" value="SMX78229.1"/>
    <property type="molecule type" value="Genomic_DNA"/>
</dbReference>
<evidence type="ECO:0000256" key="6">
    <source>
        <dbReference type="SAM" id="Phobius"/>
    </source>
</evidence>
<dbReference type="GO" id="GO:0005886">
    <property type="term" value="C:plasma membrane"/>
    <property type="evidence" value="ECO:0007669"/>
    <property type="project" value="UniProtKB-SubCell"/>
</dbReference>
<keyword evidence="3 6" id="KW-0812">Transmembrane</keyword>
<keyword evidence="2" id="KW-1003">Cell membrane</keyword>
<accession>A0A2H1ISN4</accession>
<feature type="transmembrane region" description="Helical" evidence="6">
    <location>
        <begin position="44"/>
        <end position="68"/>
    </location>
</feature>
<evidence type="ECO:0000256" key="3">
    <source>
        <dbReference type="ARBA" id="ARBA00022692"/>
    </source>
</evidence>
<dbReference type="InterPro" id="IPR036259">
    <property type="entry name" value="MFS_trans_sf"/>
</dbReference>
<keyword evidence="4 6" id="KW-1133">Transmembrane helix</keyword>
<feature type="transmembrane region" description="Helical" evidence="6">
    <location>
        <begin position="118"/>
        <end position="137"/>
    </location>
</feature>
<dbReference type="RefSeq" id="WP_226823963.1">
    <property type="nucleotide sequence ID" value="NZ_JABUYB010000009.1"/>
</dbReference>
<evidence type="ECO:0000256" key="4">
    <source>
        <dbReference type="ARBA" id="ARBA00022989"/>
    </source>
</evidence>
<evidence type="ECO:0000256" key="2">
    <source>
        <dbReference type="ARBA" id="ARBA00022475"/>
    </source>
</evidence>
<dbReference type="AlphaFoldDB" id="A0A2H1ISN4"/>
<evidence type="ECO:0000313" key="7">
    <source>
        <dbReference type="EMBL" id="SMX78229.1"/>
    </source>
</evidence>
<name>A0A2H1ISN4_BREAU</name>
<evidence type="ECO:0008006" key="9">
    <source>
        <dbReference type="Google" id="ProtNLM"/>
    </source>
</evidence>
<proteinExistence type="predicted"/>
<organism evidence="7 8">
    <name type="scientific">Brevibacterium aurantiacum</name>
    <dbReference type="NCBI Taxonomy" id="273384"/>
    <lineage>
        <taxon>Bacteria</taxon>
        <taxon>Bacillati</taxon>
        <taxon>Actinomycetota</taxon>
        <taxon>Actinomycetes</taxon>
        <taxon>Micrococcales</taxon>
        <taxon>Brevibacteriaceae</taxon>
        <taxon>Brevibacterium</taxon>
    </lineage>
</organism>
<sequence length="175" mass="18229">MRSEGILGALSAASVQTRLGEGTSISVSAMLGGMSFFGMPLATVLPAFPTMLVASLVTGWAVVVYNIAQVSFRQRLCPKPLLGRMNASIRFLVWGPMPLGSLLAGFLGDRLGVSTTMWILAACSLAASIPVLASPLLRMRKLPRELDLLRTASNADSTGCTGATGEAASAGDDRD</sequence>
<evidence type="ECO:0000256" key="5">
    <source>
        <dbReference type="ARBA" id="ARBA00023136"/>
    </source>
</evidence>
<dbReference type="Gene3D" id="1.20.1250.20">
    <property type="entry name" value="MFS general substrate transporter like domains"/>
    <property type="match status" value="1"/>
</dbReference>